<dbReference type="RefSeq" id="WP_336587466.1">
    <property type="nucleotide sequence ID" value="NZ_JBBAXC010000010.1"/>
</dbReference>
<name>A0ABU8HFA4_9BACI</name>
<evidence type="ECO:0000313" key="1">
    <source>
        <dbReference type="EMBL" id="MEI5908025.1"/>
    </source>
</evidence>
<proteinExistence type="predicted"/>
<accession>A0ABU8HFA4</accession>
<organism evidence="1 2">
    <name type="scientific">Bacillus spongiae</name>
    <dbReference type="NCBI Taxonomy" id="2683610"/>
    <lineage>
        <taxon>Bacteria</taxon>
        <taxon>Bacillati</taxon>
        <taxon>Bacillota</taxon>
        <taxon>Bacilli</taxon>
        <taxon>Bacillales</taxon>
        <taxon>Bacillaceae</taxon>
        <taxon>Bacillus</taxon>
    </lineage>
</organism>
<gene>
    <name evidence="1" type="ORF">WAK64_13270</name>
</gene>
<sequence>MNEKTIVVQNDFGTIQAAVDNADSGDIILVKEDDSPFLGNITIGTDRIKLIGEGKEMPAIEGGNQGTILDGTTGVLVNNLLFKTILRTVFQ</sequence>
<comment type="caution">
    <text evidence="1">The sequence shown here is derived from an EMBL/GenBank/DDBJ whole genome shotgun (WGS) entry which is preliminary data.</text>
</comment>
<dbReference type="Proteomes" id="UP001312865">
    <property type="component" value="Unassembled WGS sequence"/>
</dbReference>
<dbReference type="EMBL" id="JBBAXC010000010">
    <property type="protein sequence ID" value="MEI5908025.1"/>
    <property type="molecule type" value="Genomic_DNA"/>
</dbReference>
<reference evidence="1 2" key="1">
    <citation type="journal article" date="2018" name="J. Microbiol.">
        <title>Bacillus spongiae sp. nov., isolated from sponge of Jeju Island.</title>
        <authorList>
            <person name="Lee G.E."/>
            <person name="Im W.T."/>
            <person name="Park J.S."/>
        </authorList>
    </citation>
    <scope>NUCLEOTIDE SEQUENCE [LARGE SCALE GENOMIC DNA]</scope>
    <source>
        <strain evidence="1 2">135PIL107-10</strain>
    </source>
</reference>
<dbReference type="InterPro" id="IPR012334">
    <property type="entry name" value="Pectin_lyas_fold"/>
</dbReference>
<dbReference type="SUPFAM" id="SSF51126">
    <property type="entry name" value="Pectin lyase-like"/>
    <property type="match status" value="1"/>
</dbReference>
<dbReference type="Gene3D" id="2.160.20.10">
    <property type="entry name" value="Single-stranded right-handed beta-helix, Pectin lyase-like"/>
    <property type="match status" value="1"/>
</dbReference>
<dbReference type="InterPro" id="IPR011050">
    <property type="entry name" value="Pectin_lyase_fold/virulence"/>
</dbReference>
<evidence type="ECO:0000313" key="2">
    <source>
        <dbReference type="Proteomes" id="UP001312865"/>
    </source>
</evidence>
<protein>
    <submittedName>
        <fullName evidence="1">Uncharacterized protein</fullName>
    </submittedName>
</protein>
<keyword evidence="2" id="KW-1185">Reference proteome</keyword>